<organism evidence="4 5">
    <name type="scientific">Daphnia galeata</name>
    <dbReference type="NCBI Taxonomy" id="27404"/>
    <lineage>
        <taxon>Eukaryota</taxon>
        <taxon>Metazoa</taxon>
        <taxon>Ecdysozoa</taxon>
        <taxon>Arthropoda</taxon>
        <taxon>Crustacea</taxon>
        <taxon>Branchiopoda</taxon>
        <taxon>Diplostraca</taxon>
        <taxon>Cladocera</taxon>
        <taxon>Anomopoda</taxon>
        <taxon>Daphniidae</taxon>
        <taxon>Daphnia</taxon>
    </lineage>
</organism>
<feature type="region of interest" description="Disordered" evidence="1">
    <location>
        <begin position="1616"/>
        <end position="1639"/>
    </location>
</feature>
<feature type="compositionally biased region" description="Basic and acidic residues" evidence="1">
    <location>
        <begin position="348"/>
        <end position="366"/>
    </location>
</feature>
<dbReference type="Pfam" id="PF00595">
    <property type="entry name" value="PDZ"/>
    <property type="match status" value="1"/>
</dbReference>
<evidence type="ECO:0000313" key="5">
    <source>
        <dbReference type="Proteomes" id="UP000789390"/>
    </source>
</evidence>
<dbReference type="InterPro" id="IPR001478">
    <property type="entry name" value="PDZ"/>
</dbReference>
<keyword evidence="5" id="KW-1185">Reference proteome</keyword>
<dbReference type="Pfam" id="PF00169">
    <property type="entry name" value="PH"/>
    <property type="match status" value="2"/>
</dbReference>
<feature type="compositionally biased region" description="Low complexity" evidence="1">
    <location>
        <begin position="1126"/>
        <end position="1141"/>
    </location>
</feature>
<dbReference type="Gene3D" id="2.30.42.10">
    <property type="match status" value="1"/>
</dbReference>
<evidence type="ECO:0000313" key="4">
    <source>
        <dbReference type="EMBL" id="CAH0110112.1"/>
    </source>
</evidence>
<feature type="compositionally biased region" description="Polar residues" evidence="1">
    <location>
        <begin position="51"/>
        <end position="67"/>
    </location>
</feature>
<dbReference type="InterPro" id="IPR001849">
    <property type="entry name" value="PH_domain"/>
</dbReference>
<feature type="domain" description="PH" evidence="2">
    <location>
        <begin position="1645"/>
        <end position="1897"/>
    </location>
</feature>
<feature type="compositionally biased region" description="Polar residues" evidence="1">
    <location>
        <begin position="962"/>
        <end position="984"/>
    </location>
</feature>
<feature type="compositionally biased region" description="Low complexity" evidence="1">
    <location>
        <begin position="1072"/>
        <end position="1087"/>
    </location>
</feature>
<feature type="region of interest" description="Disordered" evidence="1">
    <location>
        <begin position="628"/>
        <end position="886"/>
    </location>
</feature>
<dbReference type="OrthoDB" id="2157866at2759"/>
<feature type="compositionally biased region" description="Polar residues" evidence="1">
    <location>
        <begin position="1165"/>
        <end position="1174"/>
    </location>
</feature>
<feature type="compositionally biased region" description="Pro residues" evidence="1">
    <location>
        <begin position="719"/>
        <end position="729"/>
    </location>
</feature>
<reference evidence="4" key="1">
    <citation type="submission" date="2021-11" db="EMBL/GenBank/DDBJ databases">
        <authorList>
            <person name="Schell T."/>
        </authorList>
    </citation>
    <scope>NUCLEOTIDE SEQUENCE</scope>
    <source>
        <strain evidence="4">M5</strain>
    </source>
</reference>
<feature type="compositionally biased region" description="Polar residues" evidence="1">
    <location>
        <begin position="1480"/>
        <end position="1495"/>
    </location>
</feature>
<dbReference type="PROSITE" id="PS50003">
    <property type="entry name" value="PH_DOMAIN"/>
    <property type="match status" value="1"/>
</dbReference>
<dbReference type="Gene3D" id="2.30.29.30">
    <property type="entry name" value="Pleckstrin-homology domain (PH domain)/Phosphotyrosine-binding domain (PTB)"/>
    <property type="match status" value="2"/>
</dbReference>
<feature type="compositionally biased region" description="Basic residues" evidence="1">
    <location>
        <begin position="1342"/>
        <end position="1354"/>
    </location>
</feature>
<comment type="caution">
    <text evidence="4">The sequence shown here is derived from an EMBL/GenBank/DDBJ whole genome shotgun (WGS) entry which is preliminary data.</text>
</comment>
<dbReference type="SMART" id="SM00228">
    <property type="entry name" value="PDZ"/>
    <property type="match status" value="1"/>
</dbReference>
<sequence>MDIGTWGTQNRAEGVLRGLGPTSRDFGGAIGPPSHHHPGPVGRGNRGNNRSDVSIQVDVGSSKTTTNIGGGVDRMGRTTKNQRAASGVGSKAETPPTSQQQQQQYETALYSREDIREQYCINKKETDVLDRSSHVRQRAKGFFGCLTSRKDHGAKKKKSRSSFFSALCVRRASEENLYNGCNKPVANTNRSVTLPALQPFTVPLRDDGSNQPSLFRNRPQSFCTTDPRRFSMQTSTTPCVVNSYAPRHSDPDWKISTLPVHRTTSDVPNDFDISGSNHPFRYGGRLAYTQPNTPELSAALYRRQVMSSEALLDDRRSTGSMSKHVSFDASSPCSEIYTSAVPANASKSQERLLDGRKTPEPFPDSKRHPHQTAAFSPVLARAILLERLRQASMRSQATQTEGYYNSTTSLSYPSCYSGAGSQVSIPGAVSTVTRQVQTNFEPRSSKQTKRLTRSSSAVNQDAEAEGEATQTEAEFQPLKRLPDELSQSQPEEIGEYKKVSSPEHSGSAIIGSGKHRRSSRRRQLLKALSEGTILLDKKRARRFASGYVEVNVQDERSPVEEEIVAGRVLVHDPMRYLSGSGSSDDGSLNDEDLFASSLPVKHGMATTTSSQDINRSLGFTDVEDVAWSDSEHPHEHVQTPNAEDVKSMPSLQAQKSFDSNASFPDTAGNYSDEFGSTSQVTVLQPHSSVARQSGGTSSDDKATTSSSFVVTCDSDLDPPHPPTPPPRRPAPATTTDPAPAELSETEKEIMVQFPPWPGSQDTELIPAPPSFACSSLNSSQLPSADEEDQEDVTSLPPLPDIELSSPNKQMSQRVLLRHLKNGSKSMSETITSVDSDSSGRRVTEHETSVSSEPLSPPPSELNSPLQADVNNSGSKPAGLDSTDTNSDAFMTALSDHLTTAGFTEVYNTAMERSERSFRESDTSHNSTLRMDHSCVQDLPYESPPPQDVLLHDDVAPAVPLTSPDSNNEGQEVCRESSTSGSYSLEATPCASLSPIPAPLPPPLGMDSVKQFPAVDSELLVRPRESIVPAPIASPIHPEGSNAVATATASDRKTLKETMKLQFPPGSSMFSNSSASPTTPARSSSGTTGRRKHFTQQQSTTNQLSSTDSEDNEDVGDRCTRKRRSNKNSNSAATSAAESSSAHGTDSNKRPSSKHKKTTRNRDPLTPNNSFSNPDGTVVRKRDSQIMSDVTTPGMVRSPAMHEGFRLADWDIVTPQTTSLADADPSEGRKYFTLQHPSQESFHDPDNMADMVGTSWNLMAPSLTQQPNCDSIRSASPGSDNVFVSETTASELPCGNSGVPPPPEGFADSPATLIPDWGLPSPSTKITSGPAESTNGDNQDTTKRKRDSGRGKRTKSCTLPASNFNVSGLSLETATGTDENVPHRAVSTIDMWYPETQLPPKRQLTVRAKSEERERFNRPARRNLNNLIRSVEASWDSLGSKLSVDGTPLDDEDAGIYNASYRAGAWAYIGETEELHVWRRSQPQTPLQETDDSSTASEKDFRRKYTSITHRMVHRKSSVEMFRRLATSTFECDDIVLVKRESGEFGFRIHGSRPVVVSAIEPGTPAELSGLQVGDILISINDVNVLDSSHSEVVRIAHTGTDELKLEVARTCNILSSNPMLAPDQPPTTPTTTGDASIQGTTNNEAPILVGYLWKKSQSASRSDETANNIWYRRWFVLKRDHCLYYYKNQDSLAGVARNLPSGGGGGWLAGLSSQPLGAVSLLHYTVTRTSFTERPHGLLLSKGGTIRHWLAAESTESVELWHSVFNHASKAAVQQDVWLEMCARNIELPPASMASPDCVGHLMKLGHRAKEWQRRLCLLKDACLYFYVDINVSSALGALHLHGYRVQASGTTASSGERRKFAFELLPPEPRMRHFHFYTDSENDRKRWIAALEYSIDRWIRVG</sequence>
<feature type="region of interest" description="Disordered" evidence="1">
    <location>
        <begin position="960"/>
        <end position="985"/>
    </location>
</feature>
<dbReference type="EMBL" id="CAKKLH010000299">
    <property type="protein sequence ID" value="CAH0110112.1"/>
    <property type="molecule type" value="Genomic_DNA"/>
</dbReference>
<dbReference type="SUPFAM" id="SSF50729">
    <property type="entry name" value="PH domain-like"/>
    <property type="match status" value="2"/>
</dbReference>
<dbReference type="Proteomes" id="UP000789390">
    <property type="component" value="Unassembled WGS sequence"/>
</dbReference>
<feature type="region of interest" description="Disordered" evidence="1">
    <location>
        <begin position="437"/>
        <end position="522"/>
    </location>
</feature>
<feature type="compositionally biased region" description="Basic residues" evidence="1">
    <location>
        <begin position="513"/>
        <end position="522"/>
    </location>
</feature>
<dbReference type="PROSITE" id="PS50106">
    <property type="entry name" value="PDZ"/>
    <property type="match status" value="1"/>
</dbReference>
<dbReference type="SUPFAM" id="SSF50156">
    <property type="entry name" value="PDZ domain-like"/>
    <property type="match status" value="1"/>
</dbReference>
<proteinExistence type="predicted"/>
<feature type="compositionally biased region" description="Polar residues" evidence="1">
    <location>
        <begin position="822"/>
        <end position="836"/>
    </location>
</feature>
<feature type="compositionally biased region" description="Polar residues" evidence="1">
    <location>
        <begin position="674"/>
        <end position="691"/>
    </location>
</feature>
<feature type="domain" description="PDZ" evidence="3">
    <location>
        <begin position="1533"/>
        <end position="1611"/>
    </location>
</feature>
<dbReference type="CDD" id="cd00136">
    <property type="entry name" value="PDZ_canonical"/>
    <property type="match status" value="1"/>
</dbReference>
<feature type="region of interest" description="Disordered" evidence="1">
    <location>
        <begin position="1061"/>
        <end position="1196"/>
    </location>
</feature>
<feature type="compositionally biased region" description="Low complexity" evidence="1">
    <location>
        <begin position="1094"/>
        <end position="1106"/>
    </location>
</feature>
<dbReference type="PANTHER" id="PTHR47644">
    <property type="entry name" value="AGAP008221-PA"/>
    <property type="match status" value="1"/>
</dbReference>
<gene>
    <name evidence="4" type="ORF">DGAL_LOCUS13612</name>
</gene>
<feature type="compositionally biased region" description="Low complexity" evidence="1">
    <location>
        <begin position="730"/>
        <end position="740"/>
    </location>
</feature>
<feature type="compositionally biased region" description="Polar residues" evidence="1">
    <location>
        <begin position="1"/>
        <end position="11"/>
    </location>
</feature>
<evidence type="ECO:0000256" key="1">
    <source>
        <dbReference type="SAM" id="MobiDB-lite"/>
    </source>
</evidence>
<dbReference type="SMART" id="SM00233">
    <property type="entry name" value="PH"/>
    <property type="match status" value="2"/>
</dbReference>
<feature type="compositionally biased region" description="Polar residues" evidence="1">
    <location>
        <begin position="772"/>
        <end position="782"/>
    </location>
</feature>
<evidence type="ECO:0000259" key="3">
    <source>
        <dbReference type="PROSITE" id="PS50106"/>
    </source>
</evidence>
<feature type="compositionally biased region" description="Basic and acidic residues" evidence="1">
    <location>
        <begin position="837"/>
        <end position="847"/>
    </location>
</feature>
<feature type="region of interest" description="Disordered" evidence="1">
    <location>
        <begin position="1478"/>
        <end position="1498"/>
    </location>
</feature>
<feature type="region of interest" description="Disordered" evidence="1">
    <location>
        <begin position="1"/>
        <end position="106"/>
    </location>
</feature>
<evidence type="ECO:0000259" key="2">
    <source>
        <dbReference type="PROSITE" id="PS50003"/>
    </source>
</evidence>
<feature type="region of interest" description="Disordered" evidence="1">
    <location>
        <begin position="341"/>
        <end position="373"/>
    </location>
</feature>
<dbReference type="PANTHER" id="PTHR47644:SF1">
    <property type="entry name" value="PDZ DOMAIN-CONTAINING PROTEIN"/>
    <property type="match status" value="1"/>
</dbReference>
<dbReference type="InterPro" id="IPR011993">
    <property type="entry name" value="PH-like_dom_sf"/>
</dbReference>
<feature type="compositionally biased region" description="Low complexity" evidence="1">
    <location>
        <begin position="693"/>
        <end position="707"/>
    </location>
</feature>
<dbReference type="InterPro" id="IPR036034">
    <property type="entry name" value="PDZ_sf"/>
</dbReference>
<feature type="region of interest" description="Disordered" evidence="1">
    <location>
        <begin position="1289"/>
        <end position="1358"/>
    </location>
</feature>
<feature type="compositionally biased region" description="Polar residues" evidence="1">
    <location>
        <begin position="649"/>
        <end position="663"/>
    </location>
</feature>
<protein>
    <submittedName>
        <fullName evidence="4">Uncharacterized protein</fullName>
    </submittedName>
</protein>
<accession>A0A8J2S425</accession>
<feature type="compositionally biased region" description="Polar residues" evidence="1">
    <location>
        <begin position="1320"/>
        <end position="1338"/>
    </location>
</feature>
<name>A0A8J2S425_9CRUS</name>